<accession>A0A327X8Q5</accession>
<dbReference type="AlphaFoldDB" id="A0A327X8Q5"/>
<keyword evidence="1" id="KW-0472">Membrane</keyword>
<feature type="transmembrane region" description="Helical" evidence="1">
    <location>
        <begin position="69"/>
        <end position="90"/>
    </location>
</feature>
<keyword evidence="1" id="KW-0812">Transmembrane</keyword>
<dbReference type="EMBL" id="QLMC01000001">
    <property type="protein sequence ID" value="RAK02273.1"/>
    <property type="molecule type" value="Genomic_DNA"/>
</dbReference>
<protein>
    <submittedName>
        <fullName evidence="3">Histidine kinase</fullName>
    </submittedName>
</protein>
<comment type="caution">
    <text evidence="3">The sequence shown here is derived from an EMBL/GenBank/DDBJ whole genome shotgun (WGS) entry which is preliminary data.</text>
</comment>
<feature type="transmembrane region" description="Helical" evidence="1">
    <location>
        <begin position="376"/>
        <end position="395"/>
    </location>
</feature>
<feature type="transmembrane region" description="Helical" evidence="1">
    <location>
        <begin position="311"/>
        <end position="332"/>
    </location>
</feature>
<gene>
    <name evidence="3" type="ORF">LX87_00393</name>
</gene>
<keyword evidence="3" id="KW-0808">Transferase</keyword>
<feature type="domain" description="Signal transduction histidine kinase internal region" evidence="2">
    <location>
        <begin position="167"/>
        <end position="215"/>
    </location>
</feature>
<evidence type="ECO:0000313" key="3">
    <source>
        <dbReference type="EMBL" id="RAK02273.1"/>
    </source>
</evidence>
<reference evidence="3 4" key="1">
    <citation type="submission" date="2018-06" db="EMBL/GenBank/DDBJ databases">
        <title>Genomic Encyclopedia of Archaeal and Bacterial Type Strains, Phase II (KMG-II): from individual species to whole genera.</title>
        <authorList>
            <person name="Goeker M."/>
        </authorList>
    </citation>
    <scope>NUCLEOTIDE SEQUENCE [LARGE SCALE GENOMIC DNA]</scope>
    <source>
        <strain evidence="3 4">DSM 21851</strain>
    </source>
</reference>
<dbReference type="PANTHER" id="PTHR34220">
    <property type="entry name" value="SENSOR HISTIDINE KINASE YPDA"/>
    <property type="match status" value="1"/>
</dbReference>
<dbReference type="GO" id="GO:0016020">
    <property type="term" value="C:membrane"/>
    <property type="evidence" value="ECO:0007669"/>
    <property type="project" value="InterPro"/>
</dbReference>
<dbReference type="Proteomes" id="UP000248790">
    <property type="component" value="Unassembled WGS sequence"/>
</dbReference>
<feature type="transmembrane region" description="Helical" evidence="1">
    <location>
        <begin position="280"/>
        <end position="299"/>
    </location>
</feature>
<proteinExistence type="predicted"/>
<feature type="transmembrane region" description="Helical" evidence="1">
    <location>
        <begin position="236"/>
        <end position="260"/>
    </location>
</feature>
<name>A0A327X8Q5_LARAB</name>
<dbReference type="PANTHER" id="PTHR34220:SF7">
    <property type="entry name" value="SENSOR HISTIDINE KINASE YPDA"/>
    <property type="match status" value="1"/>
</dbReference>
<feature type="transmembrane region" description="Helical" evidence="1">
    <location>
        <begin position="130"/>
        <end position="151"/>
    </location>
</feature>
<sequence length="602" mass="69441">MLAIRRNYLIFIGQFALLLLLFQFEAWKASPAHRWVQAGLMGAAFVSLIWVNYRYLIYPYLLAGRYGAYLARIPLFLLLLVVFLLFGIAWTDGEARDLPTYLRHITSLDYYRSQWQDFVKSVLESSGGRVYFVLVGQFLLTSLLALVYVFFEIRVRRLAIQRENRQAELLALQAQMSPHFFFNALNTVYGQALVEGFNELAERIQELATRAREMNKSSVADVETDPKPDARRTARLTAFLIAGANFLYYTLDHFNFYSYFTRQTVWEFLWYKILANPAGAFFRSLVFALLTWGHYRYLYRPYFLAKRYGPYLIGMGLLLAVHWTLALARMFFSIYLHLHDFPQQGFDYVDLKAWGLRQDATGLQIWESVWTMNGKGTISMLVLFGLIYFLSGWLYQTIQGLVENRALQRQQQRADYHQQADAQNLTAQLQQVVDSSELPAQSAAAQSLKQVTDLMKYVTQSGSRGQVAVADELQFVQDYVAFQRKRIPDHPLILIDFQIRYDGKPAQIVPMLLIPFVENAFQYGIRTDGPCFVDLQLDVEKQKLNMTVLNSLIPKTVFRQSSGIGLANVRKRLALLYPNQYTLTTGETDGVFRVELNLQLSA</sequence>
<dbReference type="InterPro" id="IPR050640">
    <property type="entry name" value="Bact_2-comp_sensor_kinase"/>
</dbReference>
<dbReference type="OrthoDB" id="9792992at2"/>
<keyword evidence="4" id="KW-1185">Reference proteome</keyword>
<evidence type="ECO:0000256" key="1">
    <source>
        <dbReference type="SAM" id="Phobius"/>
    </source>
</evidence>
<dbReference type="Pfam" id="PF06580">
    <property type="entry name" value="His_kinase"/>
    <property type="match status" value="1"/>
</dbReference>
<keyword evidence="1" id="KW-1133">Transmembrane helix</keyword>
<dbReference type="InterPro" id="IPR010559">
    <property type="entry name" value="Sig_transdc_His_kin_internal"/>
</dbReference>
<evidence type="ECO:0000313" key="4">
    <source>
        <dbReference type="Proteomes" id="UP000248790"/>
    </source>
</evidence>
<dbReference type="RefSeq" id="WP_111626484.1">
    <property type="nucleotide sequence ID" value="NZ_QLMC01000001.1"/>
</dbReference>
<dbReference type="GO" id="GO:0000155">
    <property type="term" value="F:phosphorelay sensor kinase activity"/>
    <property type="evidence" value="ECO:0007669"/>
    <property type="project" value="InterPro"/>
</dbReference>
<keyword evidence="3" id="KW-0418">Kinase</keyword>
<feature type="transmembrane region" description="Helical" evidence="1">
    <location>
        <begin position="36"/>
        <end position="57"/>
    </location>
</feature>
<organism evidence="3 4">
    <name type="scientific">Larkinella arboricola</name>
    <dbReference type="NCBI Taxonomy" id="643671"/>
    <lineage>
        <taxon>Bacteria</taxon>
        <taxon>Pseudomonadati</taxon>
        <taxon>Bacteroidota</taxon>
        <taxon>Cytophagia</taxon>
        <taxon>Cytophagales</taxon>
        <taxon>Spirosomataceae</taxon>
        <taxon>Larkinella</taxon>
    </lineage>
</organism>
<evidence type="ECO:0000259" key="2">
    <source>
        <dbReference type="Pfam" id="PF06580"/>
    </source>
</evidence>